<name>A0A6H5GE47_9HEMI</name>
<accession>A0A6H5GE47</accession>
<keyword evidence="1" id="KW-0472">Membrane</keyword>
<dbReference type="OrthoDB" id="5913955at2759"/>
<evidence type="ECO:0000313" key="2">
    <source>
        <dbReference type="EMBL" id="CAB0000040.1"/>
    </source>
</evidence>
<evidence type="ECO:0008006" key="4">
    <source>
        <dbReference type="Google" id="ProtNLM"/>
    </source>
</evidence>
<dbReference type="Proteomes" id="UP000479000">
    <property type="component" value="Unassembled WGS sequence"/>
</dbReference>
<sequence>MKPNPLLVRLLNKWPGKKHLGIYRFMPLFFALGAGLEYTMINWDFHGQVNFYRTYKRRQAENQALELLRHPSTA</sequence>
<gene>
    <name evidence="2" type="ORF">NTEN_LOCUS6216</name>
</gene>
<protein>
    <recommendedName>
        <fullName evidence="4">Small integral membrane protein 4</fullName>
    </recommendedName>
</protein>
<keyword evidence="1" id="KW-1133">Transmembrane helix</keyword>
<dbReference type="EMBL" id="CADCXU010009088">
    <property type="protein sequence ID" value="CAB0000040.1"/>
    <property type="molecule type" value="Genomic_DNA"/>
</dbReference>
<dbReference type="PANTHER" id="PTHR35250:SF1">
    <property type="entry name" value="UBIQUINOL-CYTOCHROME-C REDUCTASE COMPLEX ASSEMBLY FACTOR 5"/>
    <property type="match status" value="1"/>
</dbReference>
<evidence type="ECO:0000313" key="3">
    <source>
        <dbReference type="Proteomes" id="UP000479000"/>
    </source>
</evidence>
<proteinExistence type="predicted"/>
<dbReference type="InterPro" id="IPR028183">
    <property type="entry name" value="UQCC5"/>
</dbReference>
<keyword evidence="1" id="KW-0812">Transmembrane</keyword>
<dbReference type="PANTHER" id="PTHR35250">
    <property type="entry name" value="SMALL INTEGRAL MEMBRANE PROTEIN 4"/>
    <property type="match status" value="1"/>
</dbReference>
<evidence type="ECO:0000256" key="1">
    <source>
        <dbReference type="SAM" id="Phobius"/>
    </source>
</evidence>
<reference evidence="2 3" key="1">
    <citation type="submission" date="2020-02" db="EMBL/GenBank/DDBJ databases">
        <authorList>
            <person name="Ferguson B K."/>
        </authorList>
    </citation>
    <scope>NUCLEOTIDE SEQUENCE [LARGE SCALE GENOMIC DNA]</scope>
</reference>
<feature type="transmembrane region" description="Helical" evidence="1">
    <location>
        <begin position="21"/>
        <end position="41"/>
    </location>
</feature>
<dbReference type="Pfam" id="PF15114">
    <property type="entry name" value="UPF0640"/>
    <property type="match status" value="1"/>
</dbReference>
<organism evidence="2 3">
    <name type="scientific">Nesidiocoris tenuis</name>
    <dbReference type="NCBI Taxonomy" id="355587"/>
    <lineage>
        <taxon>Eukaryota</taxon>
        <taxon>Metazoa</taxon>
        <taxon>Ecdysozoa</taxon>
        <taxon>Arthropoda</taxon>
        <taxon>Hexapoda</taxon>
        <taxon>Insecta</taxon>
        <taxon>Pterygota</taxon>
        <taxon>Neoptera</taxon>
        <taxon>Paraneoptera</taxon>
        <taxon>Hemiptera</taxon>
        <taxon>Heteroptera</taxon>
        <taxon>Panheteroptera</taxon>
        <taxon>Cimicomorpha</taxon>
        <taxon>Miridae</taxon>
        <taxon>Dicyphina</taxon>
        <taxon>Nesidiocoris</taxon>
    </lineage>
</organism>
<dbReference type="AlphaFoldDB" id="A0A6H5GE47"/>
<keyword evidence="3" id="KW-1185">Reference proteome</keyword>